<dbReference type="Pfam" id="PF02654">
    <property type="entry name" value="CobS"/>
    <property type="match status" value="1"/>
</dbReference>
<feature type="transmembrane region" description="Helical" evidence="19">
    <location>
        <begin position="44"/>
        <end position="63"/>
    </location>
</feature>
<dbReference type="PANTHER" id="PTHR34148:SF1">
    <property type="entry name" value="ADENOSYLCOBINAMIDE-GDP RIBAZOLETRANSFERASE"/>
    <property type="match status" value="1"/>
</dbReference>
<keyword evidence="21" id="KW-1185">Reference proteome</keyword>
<sequence>MTVKRFSRIPFLRPFLIALQFLTRIPVPDLGPPDDVDFRASVRFYPLVGLFIGILTGLFALVLSQLFPSRLLQSVLLVAFDVVITGGLHLDGLMDTADGFLSYREKSRVLEIMRDSRVGAMAVLAIFVTLAVRIAALATLSGATRLVVLVMAPFLARGQLLLVVRFNRLARDEGLSHQAMDKPAIGDFLPYIIALLLTIGLARLSGLLMALAAAAVAVWLSRVARRRIGGMTGDVYGATVELAQMAFALAAAVHLP</sequence>
<evidence type="ECO:0000256" key="19">
    <source>
        <dbReference type="HAMAP-Rule" id="MF_00719"/>
    </source>
</evidence>
<keyword evidence="9 19" id="KW-0808">Transferase</keyword>
<proteinExistence type="inferred from homology"/>
<gene>
    <name evidence="19" type="primary">cobS</name>
    <name evidence="20" type="ORF">ATW55_03165</name>
</gene>
<dbReference type="OrthoDB" id="9794626at2"/>
<dbReference type="GO" id="GO:0005886">
    <property type="term" value="C:plasma membrane"/>
    <property type="evidence" value="ECO:0007669"/>
    <property type="project" value="UniProtKB-SubCell"/>
</dbReference>
<organism evidence="20 21">
    <name type="scientific">Ferroacidibacillus organovorans</name>
    <dbReference type="NCBI Taxonomy" id="1765683"/>
    <lineage>
        <taxon>Bacteria</taxon>
        <taxon>Bacillati</taxon>
        <taxon>Bacillota</taxon>
        <taxon>Bacilli</taxon>
        <taxon>Bacillales</taxon>
        <taxon>Alicyclobacillaceae</taxon>
        <taxon>Ferroacidibacillus</taxon>
    </lineage>
</organism>
<comment type="subcellular location">
    <subcellularLocation>
        <location evidence="2 19">Cell membrane</location>
        <topology evidence="2 19">Multi-pass membrane protein</topology>
    </subcellularLocation>
</comment>
<evidence type="ECO:0000256" key="5">
    <source>
        <dbReference type="ARBA" id="ARBA00013200"/>
    </source>
</evidence>
<evidence type="ECO:0000256" key="10">
    <source>
        <dbReference type="ARBA" id="ARBA00022692"/>
    </source>
</evidence>
<evidence type="ECO:0000256" key="14">
    <source>
        <dbReference type="ARBA" id="ARBA00025228"/>
    </source>
</evidence>
<evidence type="ECO:0000256" key="15">
    <source>
        <dbReference type="ARBA" id="ARBA00032605"/>
    </source>
</evidence>
<keyword evidence="8 19" id="KW-0169">Cobalamin biosynthesis</keyword>
<evidence type="ECO:0000256" key="4">
    <source>
        <dbReference type="ARBA" id="ARBA00010561"/>
    </source>
</evidence>
<accession>A0A101XQ19</accession>
<evidence type="ECO:0000256" key="7">
    <source>
        <dbReference type="ARBA" id="ARBA00022475"/>
    </source>
</evidence>
<reference evidence="20 21" key="1">
    <citation type="submission" date="2015-12" db="EMBL/GenBank/DDBJ databases">
        <title>Draft genome sequence of Acidibacillus ferrooxidans ITV001, isolated from a chalcopyrite acid mine drainage site in Brazil.</title>
        <authorList>
            <person name="Dall'Agnol H."/>
            <person name="Nancucheo I."/>
            <person name="Johnson B."/>
            <person name="Oliveira R."/>
            <person name="Leite L."/>
            <person name="Pylro V."/>
            <person name="Nunes G.L."/>
            <person name="Tzotzos G."/>
            <person name="Fernandes G.R."/>
            <person name="Dutra J."/>
            <person name="Orellana S.C."/>
            <person name="Oliveira G."/>
        </authorList>
    </citation>
    <scope>NUCLEOTIDE SEQUENCE [LARGE SCALE GENOMIC DNA]</scope>
    <source>
        <strain evidence="21">ITV01</strain>
    </source>
</reference>
<dbReference type="UniPathway" id="UPA00148">
    <property type="reaction ID" value="UER00238"/>
</dbReference>
<dbReference type="AlphaFoldDB" id="A0A101XQ19"/>
<comment type="similarity">
    <text evidence="4 19">Belongs to the CobS family.</text>
</comment>
<dbReference type="PANTHER" id="PTHR34148">
    <property type="entry name" value="ADENOSYLCOBINAMIDE-GDP RIBAZOLETRANSFERASE"/>
    <property type="match status" value="1"/>
</dbReference>
<dbReference type="EC" id="2.7.8.26" evidence="5 19"/>
<feature type="transmembrane region" description="Helical" evidence="19">
    <location>
        <begin position="75"/>
        <end position="97"/>
    </location>
</feature>
<keyword evidence="11 19" id="KW-0460">Magnesium</keyword>
<evidence type="ECO:0000256" key="17">
    <source>
        <dbReference type="ARBA" id="ARBA00048623"/>
    </source>
</evidence>
<comment type="caution">
    <text evidence="20">The sequence shown here is derived from an EMBL/GenBank/DDBJ whole genome shotgun (WGS) entry which is preliminary data.</text>
</comment>
<comment type="catalytic activity">
    <reaction evidence="18 19">
        <text>alpha-ribazole 5'-phosphate + adenosylcob(III)inamide-GDP = adenosylcob(III)alamin 5'-phosphate + GMP + H(+)</text>
        <dbReference type="Rhea" id="RHEA:23560"/>
        <dbReference type="ChEBI" id="CHEBI:15378"/>
        <dbReference type="ChEBI" id="CHEBI:57918"/>
        <dbReference type="ChEBI" id="CHEBI:58115"/>
        <dbReference type="ChEBI" id="CHEBI:60487"/>
        <dbReference type="ChEBI" id="CHEBI:60493"/>
        <dbReference type="EC" id="2.7.8.26"/>
    </reaction>
</comment>
<dbReference type="NCBIfam" id="TIGR00317">
    <property type="entry name" value="cobS"/>
    <property type="match status" value="1"/>
</dbReference>
<feature type="transmembrane region" description="Helical" evidence="19">
    <location>
        <begin position="118"/>
        <end position="140"/>
    </location>
</feature>
<keyword evidence="13 19" id="KW-0472">Membrane</keyword>
<comment type="cofactor">
    <cofactor evidence="1 19">
        <name>Mg(2+)</name>
        <dbReference type="ChEBI" id="CHEBI:18420"/>
    </cofactor>
</comment>
<feature type="transmembrane region" description="Helical" evidence="19">
    <location>
        <begin position="184"/>
        <end position="201"/>
    </location>
</feature>
<evidence type="ECO:0000313" key="21">
    <source>
        <dbReference type="Proteomes" id="UP000053557"/>
    </source>
</evidence>
<evidence type="ECO:0000256" key="18">
    <source>
        <dbReference type="ARBA" id="ARBA00049504"/>
    </source>
</evidence>
<feature type="transmembrane region" description="Helical" evidence="19">
    <location>
        <begin position="146"/>
        <end position="164"/>
    </location>
</feature>
<evidence type="ECO:0000256" key="16">
    <source>
        <dbReference type="ARBA" id="ARBA00032853"/>
    </source>
</evidence>
<dbReference type="RefSeq" id="WP_067717330.1">
    <property type="nucleotide sequence ID" value="NZ_LPVJ01000051.1"/>
</dbReference>
<dbReference type="GO" id="GO:0009236">
    <property type="term" value="P:cobalamin biosynthetic process"/>
    <property type="evidence" value="ECO:0007669"/>
    <property type="project" value="UniProtKB-UniRule"/>
</dbReference>
<evidence type="ECO:0000256" key="2">
    <source>
        <dbReference type="ARBA" id="ARBA00004651"/>
    </source>
</evidence>
<dbReference type="InterPro" id="IPR003805">
    <property type="entry name" value="CobS"/>
</dbReference>
<comment type="catalytic activity">
    <reaction evidence="17 19">
        <text>alpha-ribazole + adenosylcob(III)inamide-GDP = adenosylcob(III)alamin + GMP + H(+)</text>
        <dbReference type="Rhea" id="RHEA:16049"/>
        <dbReference type="ChEBI" id="CHEBI:10329"/>
        <dbReference type="ChEBI" id="CHEBI:15378"/>
        <dbReference type="ChEBI" id="CHEBI:18408"/>
        <dbReference type="ChEBI" id="CHEBI:58115"/>
        <dbReference type="ChEBI" id="CHEBI:60487"/>
        <dbReference type="EC" id="2.7.8.26"/>
    </reaction>
</comment>
<evidence type="ECO:0000313" key="20">
    <source>
        <dbReference type="EMBL" id="KUO95474.1"/>
    </source>
</evidence>
<evidence type="ECO:0000256" key="11">
    <source>
        <dbReference type="ARBA" id="ARBA00022842"/>
    </source>
</evidence>
<protein>
    <recommendedName>
        <fullName evidence="6 19">Adenosylcobinamide-GDP ribazoletransferase</fullName>
        <ecNumber evidence="5 19">2.7.8.26</ecNumber>
    </recommendedName>
    <alternativeName>
        <fullName evidence="16 19">Cobalamin synthase</fullName>
    </alternativeName>
    <alternativeName>
        <fullName evidence="15 19">Cobalamin-5'-phosphate synthase</fullName>
    </alternativeName>
</protein>
<evidence type="ECO:0000256" key="6">
    <source>
        <dbReference type="ARBA" id="ARBA00015850"/>
    </source>
</evidence>
<name>A0A101XQ19_9BACL</name>
<comment type="function">
    <text evidence="14 19">Joins adenosylcobinamide-GDP and alpha-ribazole to generate adenosylcobalamin (Ado-cobalamin). Also synthesizes adenosylcobalamin 5'-phosphate from adenosylcobinamide-GDP and alpha-ribazole 5'-phosphate.</text>
</comment>
<evidence type="ECO:0000256" key="9">
    <source>
        <dbReference type="ARBA" id="ARBA00022679"/>
    </source>
</evidence>
<dbReference type="HAMAP" id="MF_00719">
    <property type="entry name" value="CobS"/>
    <property type="match status" value="1"/>
</dbReference>
<keyword evidence="7 19" id="KW-1003">Cell membrane</keyword>
<dbReference type="GO" id="GO:0051073">
    <property type="term" value="F:adenosylcobinamide-GDP ribazoletransferase activity"/>
    <property type="evidence" value="ECO:0007669"/>
    <property type="project" value="UniProtKB-UniRule"/>
</dbReference>
<keyword evidence="12 19" id="KW-1133">Transmembrane helix</keyword>
<evidence type="ECO:0000256" key="12">
    <source>
        <dbReference type="ARBA" id="ARBA00022989"/>
    </source>
</evidence>
<evidence type="ECO:0000256" key="8">
    <source>
        <dbReference type="ARBA" id="ARBA00022573"/>
    </source>
</evidence>
<dbReference type="EMBL" id="LPVJ01000051">
    <property type="protein sequence ID" value="KUO95474.1"/>
    <property type="molecule type" value="Genomic_DNA"/>
</dbReference>
<evidence type="ECO:0000256" key="1">
    <source>
        <dbReference type="ARBA" id="ARBA00001946"/>
    </source>
</evidence>
<evidence type="ECO:0000256" key="3">
    <source>
        <dbReference type="ARBA" id="ARBA00004663"/>
    </source>
</evidence>
<dbReference type="Proteomes" id="UP000053557">
    <property type="component" value="Unassembled WGS sequence"/>
</dbReference>
<comment type="pathway">
    <text evidence="3 19">Cofactor biosynthesis; adenosylcobalamin biosynthesis; adenosylcobalamin from cob(II)yrinate a,c-diamide: step 7/7.</text>
</comment>
<keyword evidence="10 19" id="KW-0812">Transmembrane</keyword>
<evidence type="ECO:0000256" key="13">
    <source>
        <dbReference type="ARBA" id="ARBA00023136"/>
    </source>
</evidence>
<dbReference type="GO" id="GO:0008818">
    <property type="term" value="F:cobalamin 5'-phosphate synthase activity"/>
    <property type="evidence" value="ECO:0007669"/>
    <property type="project" value="UniProtKB-UniRule"/>
</dbReference>